<dbReference type="VEuPathDB" id="CryptoDB:Cvel_11477"/>
<reference evidence="2" key="1">
    <citation type="submission" date="2014-11" db="EMBL/GenBank/DDBJ databases">
        <authorList>
            <person name="Otto D Thomas"/>
            <person name="Naeem Raeece"/>
        </authorList>
    </citation>
    <scope>NUCLEOTIDE SEQUENCE</scope>
</reference>
<organism evidence="2">
    <name type="scientific">Chromera velia CCMP2878</name>
    <dbReference type="NCBI Taxonomy" id="1169474"/>
    <lineage>
        <taxon>Eukaryota</taxon>
        <taxon>Sar</taxon>
        <taxon>Alveolata</taxon>
        <taxon>Colpodellida</taxon>
        <taxon>Chromeraceae</taxon>
        <taxon>Chromera</taxon>
    </lineage>
</organism>
<dbReference type="EMBL" id="CDMZ01005345">
    <property type="protein sequence ID" value="CEM52740.1"/>
    <property type="molecule type" value="Genomic_DNA"/>
</dbReference>
<proteinExistence type="predicted"/>
<name>A0A0G4I707_9ALVE</name>
<feature type="compositionally biased region" description="Low complexity" evidence="1">
    <location>
        <begin position="197"/>
        <end position="224"/>
    </location>
</feature>
<feature type="region of interest" description="Disordered" evidence="1">
    <location>
        <begin position="197"/>
        <end position="225"/>
    </location>
</feature>
<dbReference type="AlphaFoldDB" id="A0A0G4I707"/>
<gene>
    <name evidence="2" type="ORF">Cvel_11477</name>
</gene>
<accession>A0A0G4I707</accession>
<evidence type="ECO:0000313" key="2">
    <source>
        <dbReference type="EMBL" id="CEM52740.1"/>
    </source>
</evidence>
<protein>
    <submittedName>
        <fullName evidence="2">Uncharacterized protein</fullName>
    </submittedName>
</protein>
<sequence length="317" mass="31926">MKIPGLHELATCFQCVGDTLVGRPHVASKRWRDCSEESVIGSGVMWIVHKVQANPEGQRRSSRGFTLAMASAATGGGVLPNVPVFHELSTCGKSLGKWLVDGDDAAKEVWRDYADNSFFGSGVMAASVAWEDPEEAQRLGRNCAGGALNGTVSQVAQPAYVDGAERRLDSGAIVGGTLFGGVAGGAAGAVSAASTARASAGSGGPQAPTQAATTGGARAAPTGPSLQTMNLVSRTTGVGRLGVETAVMETTTTIVPPPSIALAEAGVSVGARMGTGAVAVAGQTAPSAGTAGETVEEENADAAIGNQQAPFRFRLCT</sequence>
<evidence type="ECO:0000256" key="1">
    <source>
        <dbReference type="SAM" id="MobiDB-lite"/>
    </source>
</evidence>